<reference evidence="1 2" key="1">
    <citation type="journal article" date="2017" name="Mol. Biol. Evol.">
        <title>The 4-celled Tetrabaena socialis nuclear genome reveals the essential components for genetic control of cell number at the origin of multicellularity in the volvocine lineage.</title>
        <authorList>
            <person name="Featherston J."/>
            <person name="Arakaki Y."/>
            <person name="Hanschen E.R."/>
            <person name="Ferris P.J."/>
            <person name="Michod R.E."/>
            <person name="Olson B.J.S.C."/>
            <person name="Nozaki H."/>
            <person name="Durand P.M."/>
        </authorList>
    </citation>
    <scope>NUCLEOTIDE SEQUENCE [LARGE SCALE GENOMIC DNA]</scope>
    <source>
        <strain evidence="1 2">NIES-571</strain>
    </source>
</reference>
<evidence type="ECO:0000313" key="1">
    <source>
        <dbReference type="EMBL" id="PNH01417.1"/>
    </source>
</evidence>
<keyword evidence="2" id="KW-1185">Reference proteome</keyword>
<accession>A0A2J7ZMC2</accession>
<dbReference type="EMBL" id="PGGS01000904">
    <property type="protein sequence ID" value="PNH01417.1"/>
    <property type="molecule type" value="Genomic_DNA"/>
</dbReference>
<protein>
    <submittedName>
        <fullName evidence="1">Uncharacterized protein</fullName>
    </submittedName>
</protein>
<evidence type="ECO:0000313" key="2">
    <source>
        <dbReference type="Proteomes" id="UP000236333"/>
    </source>
</evidence>
<gene>
    <name evidence="1" type="ORF">TSOC_012701</name>
</gene>
<comment type="caution">
    <text evidence="1">The sequence shown here is derived from an EMBL/GenBank/DDBJ whole genome shotgun (WGS) entry which is preliminary data.</text>
</comment>
<name>A0A2J7ZMC2_9CHLO</name>
<proteinExistence type="predicted"/>
<sequence length="57" mass="5900">MVLVPRARAGDVAAGTSAPIASFVPEARKCRRAWRFAGRLPRTPLATVPLDVAAGAG</sequence>
<dbReference type="Proteomes" id="UP000236333">
    <property type="component" value="Unassembled WGS sequence"/>
</dbReference>
<dbReference type="AlphaFoldDB" id="A0A2J7ZMC2"/>
<organism evidence="1 2">
    <name type="scientific">Tetrabaena socialis</name>
    <dbReference type="NCBI Taxonomy" id="47790"/>
    <lineage>
        <taxon>Eukaryota</taxon>
        <taxon>Viridiplantae</taxon>
        <taxon>Chlorophyta</taxon>
        <taxon>core chlorophytes</taxon>
        <taxon>Chlorophyceae</taxon>
        <taxon>CS clade</taxon>
        <taxon>Chlamydomonadales</taxon>
        <taxon>Tetrabaenaceae</taxon>
        <taxon>Tetrabaena</taxon>
    </lineage>
</organism>